<dbReference type="SUPFAM" id="SSF55961">
    <property type="entry name" value="Bet v1-like"/>
    <property type="match status" value="1"/>
</dbReference>
<dbReference type="PROSITE" id="PS50848">
    <property type="entry name" value="START"/>
    <property type="match status" value="1"/>
</dbReference>
<accession>A0AAD1XLE3</accession>
<dbReference type="InterPro" id="IPR002913">
    <property type="entry name" value="START_lipid-bd_dom"/>
</dbReference>
<dbReference type="EMBL" id="CAMPGE010016244">
    <property type="protein sequence ID" value="CAI2374817.1"/>
    <property type="molecule type" value="Genomic_DNA"/>
</dbReference>
<organism evidence="2 3">
    <name type="scientific">Euplotes crassus</name>
    <dbReference type="NCBI Taxonomy" id="5936"/>
    <lineage>
        <taxon>Eukaryota</taxon>
        <taxon>Sar</taxon>
        <taxon>Alveolata</taxon>
        <taxon>Ciliophora</taxon>
        <taxon>Intramacronucleata</taxon>
        <taxon>Spirotrichea</taxon>
        <taxon>Hypotrichia</taxon>
        <taxon>Euplotida</taxon>
        <taxon>Euplotidae</taxon>
        <taxon>Moneuplotes</taxon>
    </lineage>
</organism>
<dbReference type="GO" id="GO:0005737">
    <property type="term" value="C:cytoplasm"/>
    <property type="evidence" value="ECO:0007669"/>
    <property type="project" value="UniProtKB-ARBA"/>
</dbReference>
<dbReference type="Gene3D" id="3.30.530.20">
    <property type="match status" value="1"/>
</dbReference>
<reference evidence="2" key="1">
    <citation type="submission" date="2023-07" db="EMBL/GenBank/DDBJ databases">
        <authorList>
            <consortium name="AG Swart"/>
            <person name="Singh M."/>
            <person name="Singh A."/>
            <person name="Seah K."/>
            <person name="Emmerich C."/>
        </authorList>
    </citation>
    <scope>NUCLEOTIDE SEQUENCE</scope>
    <source>
        <strain evidence="2">DP1</strain>
    </source>
</reference>
<evidence type="ECO:0000259" key="1">
    <source>
        <dbReference type="PROSITE" id="PS50848"/>
    </source>
</evidence>
<protein>
    <recommendedName>
        <fullName evidence="1">START domain-containing protein</fullName>
    </recommendedName>
</protein>
<dbReference type="InterPro" id="IPR051213">
    <property type="entry name" value="START_lipid_transfer"/>
</dbReference>
<evidence type="ECO:0000313" key="2">
    <source>
        <dbReference type="EMBL" id="CAI2374817.1"/>
    </source>
</evidence>
<dbReference type="Proteomes" id="UP001295684">
    <property type="component" value="Unassembled WGS sequence"/>
</dbReference>
<feature type="domain" description="START" evidence="1">
    <location>
        <begin position="74"/>
        <end position="239"/>
    </location>
</feature>
<name>A0AAD1XLE3_EUPCR</name>
<dbReference type="Pfam" id="PF01852">
    <property type="entry name" value="START"/>
    <property type="match status" value="1"/>
</dbReference>
<comment type="caution">
    <text evidence="2">The sequence shown here is derived from an EMBL/GenBank/DDBJ whole genome shotgun (WGS) entry which is preliminary data.</text>
</comment>
<dbReference type="PANTHER" id="PTHR19308">
    <property type="entry name" value="PHOSPHATIDYLCHOLINE TRANSFER PROTEIN"/>
    <property type="match status" value="1"/>
</dbReference>
<dbReference type="PANTHER" id="PTHR19308:SF56">
    <property type="entry name" value="START DOMAIN-CONTAINING PROTEIN"/>
    <property type="match status" value="1"/>
</dbReference>
<dbReference type="GO" id="GO:0008289">
    <property type="term" value="F:lipid binding"/>
    <property type="evidence" value="ECO:0007669"/>
    <property type="project" value="InterPro"/>
</dbReference>
<evidence type="ECO:0000313" key="3">
    <source>
        <dbReference type="Proteomes" id="UP001295684"/>
    </source>
</evidence>
<keyword evidence="3" id="KW-1185">Reference proteome</keyword>
<dbReference type="AlphaFoldDB" id="A0AAD1XLE3"/>
<proteinExistence type="predicted"/>
<dbReference type="CDD" id="cd00177">
    <property type="entry name" value="START"/>
    <property type="match status" value="1"/>
</dbReference>
<sequence>MEPFQDKINALKRLNILKEHLTAAKTRSEVYQDVDTSEIINEEFTKSISHLDRKHQENILKARNKFLEYQKMIKKPGWKLEKEIKYKSSTGKLWSNIDKKTGLNGILRKIEIDVPHQPACDFFKDEIKFAKLNDNLKETKIVEDLKNDSSYVYHCFKGNLVVSDRDFSLFKHCFTLPDKRFAIVSFSVVHPKMPERRKKVRAHADLSVYIITKIAENKILVETIQNGDPKGIIPTALVNNRATKQLDALDQIKRHLEKTISR</sequence>
<dbReference type="InterPro" id="IPR023393">
    <property type="entry name" value="START-like_dom_sf"/>
</dbReference>
<gene>
    <name evidence="2" type="ORF">ECRASSUSDP1_LOCUS16175</name>
</gene>